<feature type="region of interest" description="Disordered" evidence="1">
    <location>
        <begin position="123"/>
        <end position="171"/>
    </location>
</feature>
<feature type="transmembrane region" description="Helical" evidence="2">
    <location>
        <begin position="174"/>
        <end position="196"/>
    </location>
</feature>
<evidence type="ECO:0000256" key="2">
    <source>
        <dbReference type="SAM" id="Phobius"/>
    </source>
</evidence>
<evidence type="ECO:0000313" key="3">
    <source>
        <dbReference type="EMBL" id="ARN81126.1"/>
    </source>
</evidence>
<protein>
    <submittedName>
        <fullName evidence="3">Uncharacterized protein</fullName>
    </submittedName>
</protein>
<dbReference type="EMBL" id="CP019948">
    <property type="protein sequence ID" value="ARN81126.1"/>
    <property type="molecule type" value="Genomic_DNA"/>
</dbReference>
<evidence type="ECO:0000256" key="1">
    <source>
        <dbReference type="SAM" id="MobiDB-lite"/>
    </source>
</evidence>
<accession>A0A1W6MUD8</accession>
<organism evidence="3 4">
    <name type="scientific">Methylocystis bryophila</name>
    <dbReference type="NCBI Taxonomy" id="655015"/>
    <lineage>
        <taxon>Bacteria</taxon>
        <taxon>Pseudomonadati</taxon>
        <taxon>Pseudomonadota</taxon>
        <taxon>Alphaproteobacteria</taxon>
        <taxon>Hyphomicrobiales</taxon>
        <taxon>Methylocystaceae</taxon>
        <taxon>Methylocystis</taxon>
    </lineage>
</organism>
<gene>
    <name evidence="3" type="ORF">B1812_08580</name>
</gene>
<feature type="compositionally biased region" description="Basic and acidic residues" evidence="1">
    <location>
        <begin position="152"/>
        <end position="171"/>
    </location>
</feature>
<dbReference type="KEGG" id="mbry:B1812_08580"/>
<keyword evidence="4" id="KW-1185">Reference proteome</keyword>
<keyword evidence="2" id="KW-1133">Transmembrane helix</keyword>
<proteinExistence type="predicted"/>
<dbReference type="STRING" id="655015.B1812_08580"/>
<reference evidence="3 4" key="1">
    <citation type="submission" date="2017-02" db="EMBL/GenBank/DDBJ databases">
        <authorList>
            <person name="Peterson S.W."/>
        </authorList>
    </citation>
    <scope>NUCLEOTIDE SEQUENCE [LARGE SCALE GENOMIC DNA]</scope>
    <source>
        <strain evidence="3 4">S285</strain>
    </source>
</reference>
<keyword evidence="2" id="KW-0472">Membrane</keyword>
<evidence type="ECO:0000313" key="4">
    <source>
        <dbReference type="Proteomes" id="UP000193978"/>
    </source>
</evidence>
<sequence>MRVLDGDQPGHAVLLFDKSVESPSLRLAIKSLQVGQGSYLEPGGSFSRTPHYFVAERVDTPKGPGYRVGPEMVDHLLEDDQIEVMSDDAELSESGFWGAVTPSLSKMPGGGRRHIISSAGAPLVSPPAAPVKASTLPPITTKAPEPATVQPEKPRSEPPREEAEHNDDGERKKLPMLAIAIGVGALATVIAAIALVPPLRCAVFGVGCKPGDDLSVATANNAFDCASTTAACVVEACFTDYLSKFPNAPRAGEARARVAQAKAECLAQQRQPVQDSHPHSNVNPPASALADGVYGASASAVPACGVRADPFMLVTVCGGSVTWRHQAQNATWQWRGSIQSDGGVDASVAGGAGYSATGSVGGGAGEIRMTYPGCGSSVIIKLKGQRSTGCAER</sequence>
<keyword evidence="2" id="KW-0812">Transmembrane</keyword>
<dbReference type="Proteomes" id="UP000193978">
    <property type="component" value="Chromosome"/>
</dbReference>
<dbReference type="OrthoDB" id="8005695at2"/>
<name>A0A1W6MUD8_9HYPH</name>
<dbReference type="AlphaFoldDB" id="A0A1W6MUD8"/>
<dbReference type="RefSeq" id="WP_085771213.1">
    <property type="nucleotide sequence ID" value="NZ_AP027149.1"/>
</dbReference>